<dbReference type="Pfam" id="PF10026">
    <property type="entry name" value="DUF2268"/>
    <property type="match status" value="1"/>
</dbReference>
<feature type="domain" description="SbsA Ig-like" evidence="3">
    <location>
        <begin position="342"/>
        <end position="443"/>
    </location>
</feature>
<dbReference type="STRING" id="651561.BBI00_03510"/>
<feature type="domain" description="DUF2268" evidence="2">
    <location>
        <begin position="184"/>
        <end position="296"/>
    </location>
</feature>
<dbReference type="InterPro" id="IPR032812">
    <property type="entry name" value="SbsA_Ig"/>
</dbReference>
<dbReference type="OrthoDB" id="6402335at2"/>
<dbReference type="InterPro" id="IPR018728">
    <property type="entry name" value="DUF2268"/>
</dbReference>
<comment type="caution">
    <text evidence="4">The sequence shown here is derived from an EMBL/GenBank/DDBJ whole genome shotgun (WGS) entry which is preliminary data.</text>
</comment>
<evidence type="ECO:0000259" key="3">
    <source>
        <dbReference type="Pfam" id="PF13205"/>
    </source>
</evidence>
<name>A0A1B8ZPK1_9FLAO</name>
<evidence type="ECO:0000256" key="1">
    <source>
        <dbReference type="ARBA" id="ARBA00022729"/>
    </source>
</evidence>
<protein>
    <recommendedName>
        <fullName evidence="6">SbsA Ig-like domain-containing protein</fullName>
    </recommendedName>
</protein>
<evidence type="ECO:0008006" key="6">
    <source>
        <dbReference type="Google" id="ProtNLM"/>
    </source>
</evidence>
<evidence type="ECO:0000313" key="4">
    <source>
        <dbReference type="EMBL" id="OCA73464.1"/>
    </source>
</evidence>
<dbReference type="Proteomes" id="UP000093432">
    <property type="component" value="Unassembled WGS sequence"/>
</dbReference>
<keyword evidence="1" id="KW-0732">Signal</keyword>
<evidence type="ECO:0000313" key="5">
    <source>
        <dbReference type="Proteomes" id="UP000093432"/>
    </source>
</evidence>
<sequence length="446" mass="50872">MIIICILARLKIIMKRSLTIILSLVFAGISAQNSKTIFTSDIDNFWNAYDQIKKTDDFSKKVNLINELYISKGTKGLKAFMKARDYNDTAYVKLIDEYPKFWNSVRPNTLTVQQKNKELNDAVDHLKQIYPELREAGMYFTIGALGAGGTTVENMVLVGAEIGTGTPDTDTSEFKDDWLKTLFAAQSLDNIVSLNIHEYIHTQQNGYSKTVLGASIKEGSCDFIAELAVQRPLQTKYLTYGNAHASQIKDQFKKEMFTDRLSNWLNNGRKKGESAELGYYIGYEICKSYYQNAKDKKQAVKDIIELNYSDEKAVEYFLKKSKFFSEKIDKVKLIKEYHDHLLTVVKTDPENGAVNINPDTKEIKITFSKEIVPNKYSISLSDKGKENFPITKITGLENNDKTLVLSMDLKPGKEYEFVLTNKTFESKDGYPLKDERFIVKFQTKAQ</sequence>
<dbReference type="Pfam" id="PF13205">
    <property type="entry name" value="Big_5"/>
    <property type="match status" value="1"/>
</dbReference>
<accession>A0A1B8ZPK1</accession>
<dbReference type="AlphaFoldDB" id="A0A1B8ZPK1"/>
<proteinExistence type="predicted"/>
<gene>
    <name evidence="4" type="ORF">BBI00_03510</name>
</gene>
<reference evidence="5" key="1">
    <citation type="submission" date="2016-07" db="EMBL/GenBank/DDBJ databases">
        <authorList>
            <person name="Florea S."/>
            <person name="Webb J.S."/>
            <person name="Jaromczyk J."/>
            <person name="Schardl C.L."/>
        </authorList>
    </citation>
    <scope>NUCLEOTIDE SEQUENCE [LARGE SCALE GENOMIC DNA]</scope>
    <source>
        <strain evidence="5">CC-VM-7</strain>
    </source>
</reference>
<evidence type="ECO:0000259" key="2">
    <source>
        <dbReference type="Pfam" id="PF10026"/>
    </source>
</evidence>
<organism evidence="4 5">
    <name type="scientific">Chryseobacterium arthrosphaerae</name>
    <dbReference type="NCBI Taxonomy" id="651561"/>
    <lineage>
        <taxon>Bacteria</taxon>
        <taxon>Pseudomonadati</taxon>
        <taxon>Bacteroidota</taxon>
        <taxon>Flavobacteriia</taxon>
        <taxon>Flavobacteriales</taxon>
        <taxon>Weeksellaceae</taxon>
        <taxon>Chryseobacterium group</taxon>
        <taxon>Chryseobacterium</taxon>
    </lineage>
</organism>
<dbReference type="EMBL" id="MAYG01000001">
    <property type="protein sequence ID" value="OCA73464.1"/>
    <property type="molecule type" value="Genomic_DNA"/>
</dbReference>